<organism evidence="1 2">
    <name type="scientific">Hyalomma asiaticum</name>
    <name type="common">Tick</name>
    <dbReference type="NCBI Taxonomy" id="266040"/>
    <lineage>
        <taxon>Eukaryota</taxon>
        <taxon>Metazoa</taxon>
        <taxon>Ecdysozoa</taxon>
        <taxon>Arthropoda</taxon>
        <taxon>Chelicerata</taxon>
        <taxon>Arachnida</taxon>
        <taxon>Acari</taxon>
        <taxon>Parasitiformes</taxon>
        <taxon>Ixodida</taxon>
        <taxon>Ixodoidea</taxon>
        <taxon>Ixodidae</taxon>
        <taxon>Hyalomminae</taxon>
        <taxon>Hyalomma</taxon>
    </lineage>
</organism>
<reference evidence="1" key="1">
    <citation type="submission" date="2020-05" db="EMBL/GenBank/DDBJ databases">
        <title>Large-scale comparative analyses of tick genomes elucidate their genetic diversity and vector capacities.</title>
        <authorList>
            <person name="Jia N."/>
            <person name="Wang J."/>
            <person name="Shi W."/>
            <person name="Du L."/>
            <person name="Sun Y."/>
            <person name="Zhan W."/>
            <person name="Jiang J."/>
            <person name="Wang Q."/>
            <person name="Zhang B."/>
            <person name="Ji P."/>
            <person name="Sakyi L.B."/>
            <person name="Cui X."/>
            <person name="Yuan T."/>
            <person name="Jiang B."/>
            <person name="Yang W."/>
            <person name="Lam T.T.-Y."/>
            <person name="Chang Q."/>
            <person name="Ding S."/>
            <person name="Wang X."/>
            <person name="Zhu J."/>
            <person name="Ruan X."/>
            <person name="Zhao L."/>
            <person name="Wei J."/>
            <person name="Que T."/>
            <person name="Du C."/>
            <person name="Cheng J."/>
            <person name="Dai P."/>
            <person name="Han X."/>
            <person name="Huang E."/>
            <person name="Gao Y."/>
            <person name="Liu J."/>
            <person name="Shao H."/>
            <person name="Ye R."/>
            <person name="Li L."/>
            <person name="Wei W."/>
            <person name="Wang X."/>
            <person name="Wang C."/>
            <person name="Yang T."/>
            <person name="Huo Q."/>
            <person name="Li W."/>
            <person name="Guo W."/>
            <person name="Chen H."/>
            <person name="Zhou L."/>
            <person name="Ni X."/>
            <person name="Tian J."/>
            <person name="Zhou Y."/>
            <person name="Sheng Y."/>
            <person name="Liu T."/>
            <person name="Pan Y."/>
            <person name="Xia L."/>
            <person name="Li J."/>
            <person name="Zhao F."/>
            <person name="Cao W."/>
        </authorList>
    </citation>
    <scope>NUCLEOTIDE SEQUENCE</scope>
    <source>
        <strain evidence="1">Hyas-2018</strain>
    </source>
</reference>
<keyword evidence="2" id="KW-1185">Reference proteome</keyword>
<comment type="caution">
    <text evidence="1">The sequence shown here is derived from an EMBL/GenBank/DDBJ whole genome shotgun (WGS) entry which is preliminary data.</text>
</comment>
<proteinExistence type="predicted"/>
<sequence>MDVIHSQDRVLWSRDMFPWLWEHISLHQAFLKNRYGAAFTAYFGPEVARSVTVQLSHEQNLIVIHTPNPAAADRLLREFSINTERSRTPPPTRGNGCHGIIVVSNSDTTEPLCQQMQRNGEQVPSLRKEKLRFVHYENTLIPMQKYYWTMPACGPCGAVSHQVDACPNMQTNMCRLQSRSLIVKGGAGP</sequence>
<protein>
    <submittedName>
        <fullName evidence="1">Uncharacterized protein</fullName>
    </submittedName>
</protein>
<dbReference type="EMBL" id="CM023484">
    <property type="protein sequence ID" value="KAH6932640.1"/>
    <property type="molecule type" value="Genomic_DNA"/>
</dbReference>
<accession>A0ACB7SDF2</accession>
<name>A0ACB7SDF2_HYAAI</name>
<gene>
    <name evidence="1" type="ORF">HPB50_008224</name>
</gene>
<dbReference type="Proteomes" id="UP000821845">
    <property type="component" value="Chromosome 4"/>
</dbReference>
<evidence type="ECO:0000313" key="1">
    <source>
        <dbReference type="EMBL" id="KAH6932640.1"/>
    </source>
</evidence>
<evidence type="ECO:0000313" key="2">
    <source>
        <dbReference type="Proteomes" id="UP000821845"/>
    </source>
</evidence>